<reference evidence="2 3" key="1">
    <citation type="submission" date="2014-04" db="EMBL/GenBank/DDBJ databases">
        <authorList>
            <consortium name="DOE Joint Genome Institute"/>
            <person name="Kuo A."/>
            <person name="Kohler A."/>
            <person name="Nagy L.G."/>
            <person name="Floudas D."/>
            <person name="Copeland A."/>
            <person name="Barry K.W."/>
            <person name="Cichocki N."/>
            <person name="Veneault-Fourrey C."/>
            <person name="LaButti K."/>
            <person name="Lindquist E.A."/>
            <person name="Lipzen A."/>
            <person name="Lundell T."/>
            <person name="Morin E."/>
            <person name="Murat C."/>
            <person name="Sun H."/>
            <person name="Tunlid A."/>
            <person name="Henrissat B."/>
            <person name="Grigoriev I.V."/>
            <person name="Hibbett D.S."/>
            <person name="Martin F."/>
            <person name="Nordberg H.P."/>
            <person name="Cantor M.N."/>
            <person name="Hua S.X."/>
        </authorList>
    </citation>
    <scope>NUCLEOTIDE SEQUENCE [LARGE SCALE GENOMIC DNA]</scope>
    <source>
        <strain evidence="2 3">LaAM-08-1</strain>
    </source>
</reference>
<feature type="region of interest" description="Disordered" evidence="1">
    <location>
        <begin position="1"/>
        <end position="46"/>
    </location>
</feature>
<gene>
    <name evidence="2" type="ORF">K443DRAFT_7192</name>
</gene>
<name>A0A0C9XHN8_9AGAR</name>
<dbReference type="AlphaFoldDB" id="A0A0C9XHN8"/>
<dbReference type="HOGENOM" id="CLU_1917394_0_0_1"/>
<evidence type="ECO:0000313" key="2">
    <source>
        <dbReference type="EMBL" id="KIK01039.1"/>
    </source>
</evidence>
<dbReference type="EMBL" id="KN838613">
    <property type="protein sequence ID" value="KIK01039.1"/>
    <property type="molecule type" value="Genomic_DNA"/>
</dbReference>
<evidence type="ECO:0000313" key="3">
    <source>
        <dbReference type="Proteomes" id="UP000054477"/>
    </source>
</evidence>
<sequence length="132" mass="14444">MEQPSSSLDKRSTPSPDEWSPPSLDERPPSLNGRSPSFDKRPPPTLDELFPLVLERPCPSFDEWSPPLTNGLPPSLDEQMSDYFLGPRPAFLLSERWSLMADSPKALGATSNNISNEEPTACVGCGSLYAPV</sequence>
<reference evidence="3" key="2">
    <citation type="submission" date="2015-01" db="EMBL/GenBank/DDBJ databases">
        <title>Evolutionary Origins and Diversification of the Mycorrhizal Mutualists.</title>
        <authorList>
            <consortium name="DOE Joint Genome Institute"/>
            <consortium name="Mycorrhizal Genomics Consortium"/>
            <person name="Kohler A."/>
            <person name="Kuo A."/>
            <person name="Nagy L.G."/>
            <person name="Floudas D."/>
            <person name="Copeland A."/>
            <person name="Barry K.W."/>
            <person name="Cichocki N."/>
            <person name="Veneault-Fourrey C."/>
            <person name="LaButti K."/>
            <person name="Lindquist E.A."/>
            <person name="Lipzen A."/>
            <person name="Lundell T."/>
            <person name="Morin E."/>
            <person name="Murat C."/>
            <person name="Riley R."/>
            <person name="Ohm R."/>
            <person name="Sun H."/>
            <person name="Tunlid A."/>
            <person name="Henrissat B."/>
            <person name="Grigoriev I.V."/>
            <person name="Hibbett D.S."/>
            <person name="Martin F."/>
        </authorList>
    </citation>
    <scope>NUCLEOTIDE SEQUENCE [LARGE SCALE GENOMIC DNA]</scope>
    <source>
        <strain evidence="3">LaAM-08-1</strain>
    </source>
</reference>
<dbReference type="OrthoDB" id="6407164at2759"/>
<proteinExistence type="predicted"/>
<keyword evidence="3" id="KW-1185">Reference proteome</keyword>
<evidence type="ECO:0000256" key="1">
    <source>
        <dbReference type="SAM" id="MobiDB-lite"/>
    </source>
</evidence>
<protein>
    <submittedName>
        <fullName evidence="2">Uncharacterized protein</fullName>
    </submittedName>
</protein>
<dbReference type="Proteomes" id="UP000054477">
    <property type="component" value="Unassembled WGS sequence"/>
</dbReference>
<organism evidence="2 3">
    <name type="scientific">Laccaria amethystina LaAM-08-1</name>
    <dbReference type="NCBI Taxonomy" id="1095629"/>
    <lineage>
        <taxon>Eukaryota</taxon>
        <taxon>Fungi</taxon>
        <taxon>Dikarya</taxon>
        <taxon>Basidiomycota</taxon>
        <taxon>Agaricomycotina</taxon>
        <taxon>Agaricomycetes</taxon>
        <taxon>Agaricomycetidae</taxon>
        <taxon>Agaricales</taxon>
        <taxon>Agaricineae</taxon>
        <taxon>Hydnangiaceae</taxon>
        <taxon>Laccaria</taxon>
    </lineage>
</organism>
<accession>A0A0C9XHN8</accession>